<keyword evidence="1" id="KW-0812">Transmembrane</keyword>
<dbReference type="SUPFAM" id="SSF103473">
    <property type="entry name" value="MFS general substrate transporter"/>
    <property type="match status" value="1"/>
</dbReference>
<proteinExistence type="predicted"/>
<reference evidence="2" key="1">
    <citation type="journal article" date="2023" name="Mol. Phylogenet. Evol.">
        <title>Genome-scale phylogeny and comparative genomics of the fungal order Sordariales.</title>
        <authorList>
            <person name="Hensen N."/>
            <person name="Bonometti L."/>
            <person name="Westerberg I."/>
            <person name="Brannstrom I.O."/>
            <person name="Guillou S."/>
            <person name="Cros-Aarteil S."/>
            <person name="Calhoun S."/>
            <person name="Haridas S."/>
            <person name="Kuo A."/>
            <person name="Mondo S."/>
            <person name="Pangilinan J."/>
            <person name="Riley R."/>
            <person name="LaButti K."/>
            <person name="Andreopoulos B."/>
            <person name="Lipzen A."/>
            <person name="Chen C."/>
            <person name="Yan M."/>
            <person name="Daum C."/>
            <person name="Ng V."/>
            <person name="Clum A."/>
            <person name="Steindorff A."/>
            <person name="Ohm R.A."/>
            <person name="Martin F."/>
            <person name="Silar P."/>
            <person name="Natvig D.O."/>
            <person name="Lalanne C."/>
            <person name="Gautier V."/>
            <person name="Ament-Velasquez S.L."/>
            <person name="Kruys A."/>
            <person name="Hutchinson M.I."/>
            <person name="Powell A.J."/>
            <person name="Barry K."/>
            <person name="Miller A.N."/>
            <person name="Grigoriev I.V."/>
            <person name="Debuchy R."/>
            <person name="Gladieux P."/>
            <person name="Hiltunen Thoren M."/>
            <person name="Johannesson H."/>
        </authorList>
    </citation>
    <scope>NUCLEOTIDE SEQUENCE</scope>
    <source>
        <strain evidence="2">CBS 538.74</strain>
    </source>
</reference>
<keyword evidence="3" id="KW-1185">Reference proteome</keyword>
<feature type="transmembrane region" description="Helical" evidence="1">
    <location>
        <begin position="135"/>
        <end position="156"/>
    </location>
</feature>
<protein>
    <recommendedName>
        <fullName evidence="4">Monocarboxylate transporter</fullName>
    </recommendedName>
</protein>
<dbReference type="Proteomes" id="UP001302745">
    <property type="component" value="Unassembled WGS sequence"/>
</dbReference>
<gene>
    <name evidence="2" type="ORF">C8A00DRAFT_33633</name>
</gene>
<evidence type="ECO:0000313" key="3">
    <source>
        <dbReference type="Proteomes" id="UP001302745"/>
    </source>
</evidence>
<dbReference type="EMBL" id="MU856935">
    <property type="protein sequence ID" value="KAK4153613.1"/>
    <property type="molecule type" value="Genomic_DNA"/>
</dbReference>
<organism evidence="2 3">
    <name type="scientific">Chaetomidium leptoderma</name>
    <dbReference type="NCBI Taxonomy" id="669021"/>
    <lineage>
        <taxon>Eukaryota</taxon>
        <taxon>Fungi</taxon>
        <taxon>Dikarya</taxon>
        <taxon>Ascomycota</taxon>
        <taxon>Pezizomycotina</taxon>
        <taxon>Sordariomycetes</taxon>
        <taxon>Sordariomycetidae</taxon>
        <taxon>Sordariales</taxon>
        <taxon>Chaetomiaceae</taxon>
        <taxon>Chaetomidium</taxon>
    </lineage>
</organism>
<dbReference type="InterPro" id="IPR036259">
    <property type="entry name" value="MFS_trans_sf"/>
</dbReference>
<evidence type="ECO:0000256" key="1">
    <source>
        <dbReference type="SAM" id="Phobius"/>
    </source>
</evidence>
<dbReference type="PANTHER" id="PTHR11360">
    <property type="entry name" value="MONOCARBOXYLATE TRANSPORTER"/>
    <property type="match status" value="1"/>
</dbReference>
<feature type="transmembrane region" description="Helical" evidence="1">
    <location>
        <begin position="162"/>
        <end position="183"/>
    </location>
</feature>
<feature type="transmembrane region" description="Helical" evidence="1">
    <location>
        <begin position="27"/>
        <end position="53"/>
    </location>
</feature>
<comment type="caution">
    <text evidence="2">The sequence shown here is derived from an EMBL/GenBank/DDBJ whole genome shotgun (WGS) entry which is preliminary data.</text>
</comment>
<name>A0AAN6VL69_9PEZI</name>
<reference evidence="2" key="2">
    <citation type="submission" date="2023-05" db="EMBL/GenBank/DDBJ databases">
        <authorList>
            <consortium name="Lawrence Berkeley National Laboratory"/>
            <person name="Steindorff A."/>
            <person name="Hensen N."/>
            <person name="Bonometti L."/>
            <person name="Westerberg I."/>
            <person name="Brannstrom I.O."/>
            <person name="Guillou S."/>
            <person name="Cros-Aarteil S."/>
            <person name="Calhoun S."/>
            <person name="Haridas S."/>
            <person name="Kuo A."/>
            <person name="Mondo S."/>
            <person name="Pangilinan J."/>
            <person name="Riley R."/>
            <person name="Labutti K."/>
            <person name="Andreopoulos B."/>
            <person name="Lipzen A."/>
            <person name="Chen C."/>
            <person name="Yanf M."/>
            <person name="Daum C."/>
            <person name="Ng V."/>
            <person name="Clum A."/>
            <person name="Ohm R."/>
            <person name="Martin F."/>
            <person name="Silar P."/>
            <person name="Natvig D."/>
            <person name="Lalanne C."/>
            <person name="Gautier V."/>
            <person name="Ament-Velasquez S.L."/>
            <person name="Kruys A."/>
            <person name="Hutchinson M.I."/>
            <person name="Powell A.J."/>
            <person name="Barry K."/>
            <person name="Miller A.N."/>
            <person name="Grigoriev I.V."/>
            <person name="Debuchy R."/>
            <person name="Gladieux P."/>
            <person name="Thoren M.H."/>
            <person name="Johannesson H."/>
        </authorList>
    </citation>
    <scope>NUCLEOTIDE SEQUENCE</scope>
    <source>
        <strain evidence="2">CBS 538.74</strain>
    </source>
</reference>
<dbReference type="InterPro" id="IPR050327">
    <property type="entry name" value="Proton-linked_MCT"/>
</dbReference>
<dbReference type="AlphaFoldDB" id="A0AAN6VL69"/>
<keyword evidence="1" id="KW-1133">Transmembrane helix</keyword>
<keyword evidence="1" id="KW-0472">Membrane</keyword>
<accession>A0AAN6VL69</accession>
<dbReference type="PANTHER" id="PTHR11360:SF130">
    <property type="entry name" value="MAJOR FACILITATOR SUPERFAMILY (MFS) PROFILE DOMAIN-CONTAINING PROTEIN-RELATED"/>
    <property type="match status" value="1"/>
</dbReference>
<evidence type="ECO:0008006" key="4">
    <source>
        <dbReference type="Google" id="ProtNLM"/>
    </source>
</evidence>
<evidence type="ECO:0000313" key="2">
    <source>
        <dbReference type="EMBL" id="KAK4153613.1"/>
    </source>
</evidence>
<sequence length="202" mass="22104">MLKVNTRLEFVPSNTASLVAPPPDGGFWAWMTVVSGFFAILNTWGVFISFGVFQTHYLTTLSRPPSDIAFRHRLDRLHLGLPGHVGCGLVCCQGQGDAAQEGPDVRLTFTGVFFPFFYLASYARDIQNLSNPDSLNLLLVLNGVGVVGRLLPGFLALRFGTFNVFTTLVAATSLTLYCSLSGAGSCREVKRRREGLKLWAKI</sequence>